<gene>
    <name evidence="2" type="ORF">SAMN04488693_11353</name>
</gene>
<name>A0A1G8LAS2_9MICC</name>
<keyword evidence="1" id="KW-0812">Transmembrane</keyword>
<evidence type="ECO:0000313" key="2">
    <source>
        <dbReference type="EMBL" id="SDI52310.1"/>
    </source>
</evidence>
<keyword evidence="1" id="KW-0472">Membrane</keyword>
<dbReference type="RefSeq" id="WP_090587361.1">
    <property type="nucleotide sequence ID" value="NZ_FNDT01000013.1"/>
</dbReference>
<accession>A0A1G8LAS2</accession>
<dbReference type="Proteomes" id="UP000199258">
    <property type="component" value="Unassembled WGS sequence"/>
</dbReference>
<protein>
    <submittedName>
        <fullName evidence="2">Uncharacterized protein</fullName>
    </submittedName>
</protein>
<proteinExistence type="predicted"/>
<keyword evidence="1" id="KW-1133">Transmembrane helix</keyword>
<keyword evidence="3" id="KW-1185">Reference proteome</keyword>
<dbReference type="EMBL" id="FNDT01000013">
    <property type="protein sequence ID" value="SDI52310.1"/>
    <property type="molecule type" value="Genomic_DNA"/>
</dbReference>
<dbReference type="STRING" id="335973.SAMN04488693_11353"/>
<feature type="transmembrane region" description="Helical" evidence="1">
    <location>
        <begin position="7"/>
        <end position="26"/>
    </location>
</feature>
<feature type="transmembrane region" description="Helical" evidence="1">
    <location>
        <begin position="38"/>
        <end position="62"/>
    </location>
</feature>
<reference evidence="2 3" key="1">
    <citation type="submission" date="2016-10" db="EMBL/GenBank/DDBJ databases">
        <authorList>
            <person name="de Groot N.N."/>
        </authorList>
    </citation>
    <scope>NUCLEOTIDE SEQUENCE [LARGE SCALE GENOMIC DNA]</scope>
    <source>
        <strain evidence="2 3">NP_1H</strain>
    </source>
</reference>
<evidence type="ECO:0000313" key="3">
    <source>
        <dbReference type="Proteomes" id="UP000199258"/>
    </source>
</evidence>
<dbReference type="AlphaFoldDB" id="A0A1G8LAS2"/>
<organism evidence="2 3">
    <name type="scientific">Arthrobacter subterraneus</name>
    <dbReference type="NCBI Taxonomy" id="335973"/>
    <lineage>
        <taxon>Bacteria</taxon>
        <taxon>Bacillati</taxon>
        <taxon>Actinomycetota</taxon>
        <taxon>Actinomycetes</taxon>
        <taxon>Micrococcales</taxon>
        <taxon>Micrococcaceae</taxon>
        <taxon>Arthrobacter</taxon>
    </lineage>
</organism>
<sequence length="81" mass="8367">MKTEVKHFIAGGILMFLSTLFIPQGISDFAGAAARGAAVPPGSGVLLAIGAVLILAAIALFARGQVLRHRARVRGAGQRED</sequence>
<evidence type="ECO:0000256" key="1">
    <source>
        <dbReference type="SAM" id="Phobius"/>
    </source>
</evidence>